<dbReference type="PANTHER" id="PTHR21780:SF0">
    <property type="entry name" value="TRANSMEMBRANE PROTEIN 209"/>
    <property type="match status" value="1"/>
</dbReference>
<dbReference type="GO" id="GO:0016020">
    <property type="term" value="C:membrane"/>
    <property type="evidence" value="ECO:0007669"/>
    <property type="project" value="TreeGrafter"/>
</dbReference>
<dbReference type="AlphaFoldDB" id="A0A0N4XD34"/>
<evidence type="ECO:0000313" key="3">
    <source>
        <dbReference type="Proteomes" id="UP000271162"/>
    </source>
</evidence>
<evidence type="ECO:0000256" key="1">
    <source>
        <dbReference type="SAM" id="Phobius"/>
    </source>
</evidence>
<organism evidence="4">
    <name type="scientific">Nippostrongylus brasiliensis</name>
    <name type="common">Rat hookworm</name>
    <dbReference type="NCBI Taxonomy" id="27835"/>
    <lineage>
        <taxon>Eukaryota</taxon>
        <taxon>Metazoa</taxon>
        <taxon>Ecdysozoa</taxon>
        <taxon>Nematoda</taxon>
        <taxon>Chromadorea</taxon>
        <taxon>Rhabditida</taxon>
        <taxon>Rhabditina</taxon>
        <taxon>Rhabditomorpha</taxon>
        <taxon>Strongyloidea</taxon>
        <taxon>Heligmosomidae</taxon>
        <taxon>Nippostrongylus</taxon>
    </lineage>
</organism>
<sequence length="537" mass="59158">MTAASYRSHGIQSSLLPWCIILVFLIIEVFTLGSLIGEFLLGDFLPIVFVQGLEYMLLVYVLTVALWMAYQLFNNSREKHSKHAGFGMILPSSPSLLKTPTSPNLLDSSGRADSSWIDEHHFGKLAEDAPSHSRAAYATPNRSNSLHLDTSSSRNGSFTYFNVLDIGASEERKGYQVSEQLKPADSKENIVVKMGPGNRMMLSPASSEGDGQDEMVRLRHALQHARHSPRKAGSILRRSDSMERRRRSISIPSPERPMLSSGSATLPANAEIDAKSSCLREVDLVRGEQRLRAWLVNTILEPLSTRIRETNAKLDKVEHASPPIRIGVSSVEALQAAMISRPELIDTMLPYILPFLHAHSNQAYLVGRISELAADKFMMDYRWNSGGSEPQLDKGTSIGRQARKPWGEHLPTDAMLVFSLFSSYMDGQLTSNPLVGSCRLAQPFTALYTLIAPQRPNAVHLAAESFYLHMSSTSPPHFDFVFNDADGSPSRAAIPRGAKNLFSAILSFINHAKVNNGGKLDRMSIGATGLNIACILE</sequence>
<keyword evidence="3" id="KW-1185">Reference proteome</keyword>
<name>A0A0N4XD34_NIPBR</name>
<evidence type="ECO:0000313" key="2">
    <source>
        <dbReference type="EMBL" id="VDL62966.1"/>
    </source>
</evidence>
<dbReference type="WBParaSite" id="NBR_0000039901-mRNA-1">
    <property type="protein sequence ID" value="NBR_0000039901-mRNA-1"/>
    <property type="gene ID" value="NBR_0000039901"/>
</dbReference>
<accession>A0A0N4XD34</accession>
<dbReference type="Proteomes" id="UP000271162">
    <property type="component" value="Unassembled WGS sequence"/>
</dbReference>
<dbReference type="EMBL" id="UYSL01000152">
    <property type="protein sequence ID" value="VDL62966.1"/>
    <property type="molecule type" value="Genomic_DNA"/>
</dbReference>
<feature type="transmembrane region" description="Helical" evidence="1">
    <location>
        <begin position="55"/>
        <end position="73"/>
    </location>
</feature>
<protein>
    <submittedName>
        <fullName evidence="4">Transmembrane protein 209 (inferred by orthology to a human protein)</fullName>
    </submittedName>
</protein>
<dbReference type="OMA" id="GRTEVKM"/>
<reference evidence="2 3" key="2">
    <citation type="submission" date="2018-11" db="EMBL/GenBank/DDBJ databases">
        <authorList>
            <consortium name="Pathogen Informatics"/>
        </authorList>
    </citation>
    <scope>NUCLEOTIDE SEQUENCE [LARGE SCALE GENOMIC DNA]</scope>
</reference>
<keyword evidence="1" id="KW-0812">Transmembrane</keyword>
<feature type="transmembrane region" description="Helical" evidence="1">
    <location>
        <begin position="15"/>
        <end position="35"/>
    </location>
</feature>
<dbReference type="PANTHER" id="PTHR21780">
    <property type="entry name" value="TRANSMEMBRANE PROTEIN 209"/>
    <property type="match status" value="1"/>
</dbReference>
<reference evidence="4" key="1">
    <citation type="submission" date="2017-02" db="UniProtKB">
        <authorList>
            <consortium name="WormBaseParasite"/>
        </authorList>
    </citation>
    <scope>IDENTIFICATION</scope>
</reference>
<evidence type="ECO:0000313" key="4">
    <source>
        <dbReference type="WBParaSite" id="NBR_0000039901-mRNA-1"/>
    </source>
</evidence>
<keyword evidence="1" id="KW-0472">Membrane</keyword>
<dbReference type="Pfam" id="PF09786">
    <property type="entry name" value="CytochromB561_N"/>
    <property type="match status" value="1"/>
</dbReference>
<keyword evidence="1" id="KW-1133">Transmembrane helix</keyword>
<proteinExistence type="predicted"/>
<dbReference type="InterPro" id="IPR019176">
    <property type="entry name" value="Cytochrome_B561-rel"/>
</dbReference>
<dbReference type="STRING" id="27835.A0A0N4XD34"/>
<gene>
    <name evidence="2" type="ORF">NBR_LOCUS400</name>
</gene>